<feature type="transmembrane region" description="Helical" evidence="1">
    <location>
        <begin position="49"/>
        <end position="72"/>
    </location>
</feature>
<dbReference type="InterPro" id="IPR036691">
    <property type="entry name" value="Endo/exonu/phosph_ase_sf"/>
</dbReference>
<reference evidence="3 4" key="1">
    <citation type="submission" date="2021-01" db="EMBL/GenBank/DDBJ databases">
        <title>Whole genome shotgun sequence of Microbispora corallina NBRC 16416.</title>
        <authorList>
            <person name="Komaki H."/>
            <person name="Tamura T."/>
        </authorList>
    </citation>
    <scope>NUCLEOTIDE SEQUENCE [LARGE SCALE GENOMIC DNA]</scope>
    <source>
        <strain evidence="3 4">NBRC 16416</strain>
    </source>
</reference>
<feature type="transmembrane region" description="Helical" evidence="1">
    <location>
        <begin position="25"/>
        <end position="43"/>
    </location>
</feature>
<keyword evidence="3" id="KW-0540">Nuclease</keyword>
<sequence>MTTEADVGGEIAAPPRGRLRVSRPLAWAVVAPVAFWAVARLAGLDRGPVIVELMTATPYVALVSPFAALAAVAARSRAAIATAVAAAVLLGCAVLPRAFASTPTATGPALRILTVNLFFGNGDAPTVVDLVRRLRPDVLTTQELDPDEVAALDAAGIGALLPYRDVEEGYGPEGSGIFSRLPLTDLPDFAPEGGHHMPAARLTLPGGRAVEIVDVHTLAPLGPDVAAWTADLRSLPAPASGAVRVLSGDFNASLDHAALRDVLAKGYADAADETGNGLLATWPANKRMPPFITIDHVLVDRRASAVATSVHAVPGTDHRALFAELRLPGP</sequence>
<dbReference type="EMBL" id="BOOC01000014">
    <property type="protein sequence ID" value="GIH40677.1"/>
    <property type="molecule type" value="Genomic_DNA"/>
</dbReference>
<evidence type="ECO:0000313" key="3">
    <source>
        <dbReference type="EMBL" id="GIH40677.1"/>
    </source>
</evidence>
<dbReference type="InterPro" id="IPR005135">
    <property type="entry name" value="Endo/exonuclease/phosphatase"/>
</dbReference>
<feature type="domain" description="Endonuclease/exonuclease/phosphatase" evidence="2">
    <location>
        <begin position="113"/>
        <end position="318"/>
    </location>
</feature>
<keyword evidence="1" id="KW-0812">Transmembrane</keyword>
<keyword evidence="3" id="KW-0378">Hydrolase</keyword>
<dbReference type="SUPFAM" id="SSF56219">
    <property type="entry name" value="DNase I-like"/>
    <property type="match status" value="1"/>
</dbReference>
<evidence type="ECO:0000256" key="1">
    <source>
        <dbReference type="SAM" id="Phobius"/>
    </source>
</evidence>
<dbReference type="Gene3D" id="3.60.10.10">
    <property type="entry name" value="Endonuclease/exonuclease/phosphatase"/>
    <property type="match status" value="1"/>
</dbReference>
<accession>A0ABQ4G0U0</accession>
<keyword evidence="1" id="KW-1133">Transmembrane helix</keyword>
<protein>
    <submittedName>
        <fullName evidence="3">Endonuclease</fullName>
    </submittedName>
</protein>
<evidence type="ECO:0000313" key="4">
    <source>
        <dbReference type="Proteomes" id="UP000603904"/>
    </source>
</evidence>
<comment type="caution">
    <text evidence="3">The sequence shown here is derived from an EMBL/GenBank/DDBJ whole genome shotgun (WGS) entry which is preliminary data.</text>
</comment>
<evidence type="ECO:0000259" key="2">
    <source>
        <dbReference type="Pfam" id="PF03372"/>
    </source>
</evidence>
<feature type="transmembrane region" description="Helical" evidence="1">
    <location>
        <begin position="79"/>
        <end position="99"/>
    </location>
</feature>
<organism evidence="3 4">
    <name type="scientific">Microbispora corallina</name>
    <dbReference type="NCBI Taxonomy" id="83302"/>
    <lineage>
        <taxon>Bacteria</taxon>
        <taxon>Bacillati</taxon>
        <taxon>Actinomycetota</taxon>
        <taxon>Actinomycetes</taxon>
        <taxon>Streptosporangiales</taxon>
        <taxon>Streptosporangiaceae</taxon>
        <taxon>Microbispora</taxon>
    </lineage>
</organism>
<keyword evidence="1" id="KW-0472">Membrane</keyword>
<name>A0ABQ4G0U0_9ACTN</name>
<dbReference type="Proteomes" id="UP000603904">
    <property type="component" value="Unassembled WGS sequence"/>
</dbReference>
<keyword evidence="3" id="KW-0255">Endonuclease</keyword>
<dbReference type="Pfam" id="PF03372">
    <property type="entry name" value="Exo_endo_phos"/>
    <property type="match status" value="1"/>
</dbReference>
<dbReference type="RefSeq" id="WP_204058041.1">
    <property type="nucleotide sequence ID" value="NZ_BAAAGP010000009.1"/>
</dbReference>
<dbReference type="GO" id="GO:0004519">
    <property type="term" value="F:endonuclease activity"/>
    <property type="evidence" value="ECO:0007669"/>
    <property type="project" value="UniProtKB-KW"/>
</dbReference>
<proteinExistence type="predicted"/>
<gene>
    <name evidence="3" type="ORF">Mco01_36770</name>
</gene>
<keyword evidence="4" id="KW-1185">Reference proteome</keyword>